<gene>
    <name evidence="7" type="ORF">CC85DRAFT_285541</name>
</gene>
<feature type="signal peptide" evidence="5">
    <location>
        <begin position="1"/>
        <end position="15"/>
    </location>
</feature>
<evidence type="ECO:0000256" key="4">
    <source>
        <dbReference type="ARBA" id="ARBA00023157"/>
    </source>
</evidence>
<comment type="subcellular location">
    <subcellularLocation>
        <location evidence="1">Secreted</location>
    </subcellularLocation>
</comment>
<dbReference type="AlphaFoldDB" id="A0A0J0XN10"/>
<evidence type="ECO:0000313" key="7">
    <source>
        <dbReference type="EMBL" id="KLT42458.1"/>
    </source>
</evidence>
<evidence type="ECO:0000313" key="8">
    <source>
        <dbReference type="Proteomes" id="UP000053611"/>
    </source>
</evidence>
<protein>
    <recommendedName>
        <fullName evidence="6">CFEM domain-containing protein</fullName>
    </recommendedName>
</protein>
<proteinExistence type="predicted"/>
<evidence type="ECO:0000256" key="5">
    <source>
        <dbReference type="SAM" id="SignalP"/>
    </source>
</evidence>
<evidence type="ECO:0000256" key="3">
    <source>
        <dbReference type="ARBA" id="ARBA00022729"/>
    </source>
</evidence>
<dbReference type="PROSITE" id="PS52012">
    <property type="entry name" value="CFEM"/>
    <property type="match status" value="1"/>
</dbReference>
<reference evidence="7 8" key="1">
    <citation type="submission" date="2015-03" db="EMBL/GenBank/DDBJ databases">
        <title>Genomics and transcriptomics of the oil-accumulating basidiomycete yeast T. oleaginosus allow insights into substrate utilization and the diverse evolutionary trajectories of mating systems in fungi.</title>
        <authorList>
            <consortium name="DOE Joint Genome Institute"/>
            <person name="Kourist R."/>
            <person name="Kracht O."/>
            <person name="Bracharz F."/>
            <person name="Lipzen A."/>
            <person name="Nolan M."/>
            <person name="Ohm R."/>
            <person name="Grigoriev I."/>
            <person name="Sun S."/>
            <person name="Heitman J."/>
            <person name="Bruck T."/>
            <person name="Nowrousian M."/>
        </authorList>
    </citation>
    <scope>NUCLEOTIDE SEQUENCE [LARGE SCALE GENOMIC DNA]</scope>
    <source>
        <strain evidence="7 8">IBC0246</strain>
    </source>
</reference>
<organism evidence="7 8">
    <name type="scientific">Cutaneotrichosporon oleaginosum</name>
    <dbReference type="NCBI Taxonomy" id="879819"/>
    <lineage>
        <taxon>Eukaryota</taxon>
        <taxon>Fungi</taxon>
        <taxon>Dikarya</taxon>
        <taxon>Basidiomycota</taxon>
        <taxon>Agaricomycotina</taxon>
        <taxon>Tremellomycetes</taxon>
        <taxon>Trichosporonales</taxon>
        <taxon>Trichosporonaceae</taxon>
        <taxon>Cutaneotrichosporon</taxon>
    </lineage>
</organism>
<name>A0A0J0XN10_9TREE</name>
<sequence>MKLLAFAALATLAAAELSPCITQCAQNVTAANATACPSKNFESAECLCEYGFTSTVRKCMYTGCMTEVNDWVAIYRGAQCPEGTYSSNTSNPHSSGNSSMSMGASASQSGSAAASGAAAAASSPAASPSGTSAAMALGVPVMGAAIAAAVVAAL</sequence>
<keyword evidence="2" id="KW-0964">Secreted</keyword>
<evidence type="ECO:0000256" key="2">
    <source>
        <dbReference type="ARBA" id="ARBA00022525"/>
    </source>
</evidence>
<dbReference type="GO" id="GO:0005576">
    <property type="term" value="C:extracellular region"/>
    <property type="evidence" value="ECO:0007669"/>
    <property type="project" value="UniProtKB-SubCell"/>
</dbReference>
<dbReference type="GeneID" id="28983749"/>
<feature type="domain" description="CFEM" evidence="6">
    <location>
        <begin position="1"/>
        <end position="107"/>
    </location>
</feature>
<feature type="chain" id="PRO_5012881529" description="CFEM domain-containing protein" evidence="5">
    <location>
        <begin position="16"/>
        <end position="154"/>
    </location>
</feature>
<evidence type="ECO:0000259" key="6">
    <source>
        <dbReference type="PROSITE" id="PS52012"/>
    </source>
</evidence>
<dbReference type="Proteomes" id="UP000053611">
    <property type="component" value="Unassembled WGS sequence"/>
</dbReference>
<evidence type="ECO:0000256" key="1">
    <source>
        <dbReference type="ARBA" id="ARBA00004613"/>
    </source>
</evidence>
<keyword evidence="8" id="KW-1185">Reference proteome</keyword>
<dbReference type="InterPro" id="IPR008427">
    <property type="entry name" value="Extracellular_membr_CFEM_dom"/>
</dbReference>
<keyword evidence="3 5" id="KW-0732">Signal</keyword>
<dbReference type="EMBL" id="KQ087205">
    <property type="protein sequence ID" value="KLT42458.1"/>
    <property type="molecule type" value="Genomic_DNA"/>
</dbReference>
<accession>A0A0J0XN10</accession>
<dbReference type="RefSeq" id="XP_018278949.1">
    <property type="nucleotide sequence ID" value="XM_018423146.1"/>
</dbReference>
<keyword evidence="4" id="KW-1015">Disulfide bond</keyword>